<comment type="subcellular location">
    <subcellularLocation>
        <location evidence="1">Nucleus</location>
    </subcellularLocation>
</comment>
<evidence type="ECO:0000256" key="5">
    <source>
        <dbReference type="SAM" id="Coils"/>
    </source>
</evidence>
<feature type="domain" description="BHLH" evidence="6">
    <location>
        <begin position="20"/>
        <end position="72"/>
    </location>
</feature>
<dbReference type="EMBL" id="JBEDUW010000006">
    <property type="protein sequence ID" value="KAK9922510.1"/>
    <property type="molecule type" value="Genomic_DNA"/>
</dbReference>
<feature type="coiled-coil region" evidence="5">
    <location>
        <begin position="62"/>
        <end position="89"/>
    </location>
</feature>
<dbReference type="PANTHER" id="PTHR13935">
    <property type="entry name" value="ACHAETE-SCUTE TRANSCRIPTION FACTOR-RELATED"/>
    <property type="match status" value="1"/>
</dbReference>
<keyword evidence="2" id="KW-0805">Transcription regulation</keyword>
<organism evidence="7 8">
    <name type="scientific">Rubus argutus</name>
    <name type="common">Southern blackberry</name>
    <dbReference type="NCBI Taxonomy" id="59490"/>
    <lineage>
        <taxon>Eukaryota</taxon>
        <taxon>Viridiplantae</taxon>
        <taxon>Streptophyta</taxon>
        <taxon>Embryophyta</taxon>
        <taxon>Tracheophyta</taxon>
        <taxon>Spermatophyta</taxon>
        <taxon>Magnoliopsida</taxon>
        <taxon>eudicotyledons</taxon>
        <taxon>Gunneridae</taxon>
        <taxon>Pentapetalae</taxon>
        <taxon>rosids</taxon>
        <taxon>fabids</taxon>
        <taxon>Rosales</taxon>
        <taxon>Rosaceae</taxon>
        <taxon>Rosoideae</taxon>
        <taxon>Rosoideae incertae sedis</taxon>
        <taxon>Rubus</taxon>
    </lineage>
</organism>
<name>A0AAW1WEP5_RUBAR</name>
<dbReference type="GO" id="GO:0090575">
    <property type="term" value="C:RNA polymerase II transcription regulator complex"/>
    <property type="evidence" value="ECO:0007669"/>
    <property type="project" value="TreeGrafter"/>
</dbReference>
<evidence type="ECO:0000313" key="8">
    <source>
        <dbReference type="Proteomes" id="UP001457282"/>
    </source>
</evidence>
<evidence type="ECO:0000256" key="4">
    <source>
        <dbReference type="ARBA" id="ARBA00023242"/>
    </source>
</evidence>
<dbReference type="Gene3D" id="4.10.280.10">
    <property type="entry name" value="Helix-loop-helix DNA-binding domain"/>
    <property type="match status" value="1"/>
</dbReference>
<dbReference type="InterPro" id="IPR036638">
    <property type="entry name" value="HLH_DNA-bd_sf"/>
</dbReference>
<dbReference type="FunFam" id="4.10.280.10:FF:000103">
    <property type="entry name" value="Transcription factor bHLH162"/>
    <property type="match status" value="1"/>
</dbReference>
<dbReference type="GO" id="GO:0000981">
    <property type="term" value="F:DNA-binding transcription factor activity, RNA polymerase II-specific"/>
    <property type="evidence" value="ECO:0007669"/>
    <property type="project" value="TreeGrafter"/>
</dbReference>
<dbReference type="GO" id="GO:0046983">
    <property type="term" value="F:protein dimerization activity"/>
    <property type="evidence" value="ECO:0007669"/>
    <property type="project" value="InterPro"/>
</dbReference>
<accession>A0AAW1WEP5</accession>
<comment type="caution">
    <text evidence="7">The sequence shown here is derived from an EMBL/GenBank/DDBJ whole genome shotgun (WGS) entry which is preliminary data.</text>
</comment>
<evidence type="ECO:0000313" key="7">
    <source>
        <dbReference type="EMBL" id="KAK9922510.1"/>
    </source>
</evidence>
<dbReference type="SMART" id="SM00353">
    <property type="entry name" value="HLH"/>
    <property type="match status" value="1"/>
</dbReference>
<evidence type="ECO:0000256" key="3">
    <source>
        <dbReference type="ARBA" id="ARBA00023163"/>
    </source>
</evidence>
<dbReference type="AlphaFoldDB" id="A0AAW1WEP5"/>
<sequence>MGILPDLKEIMEASLSSSSTTKVERRVIEKNRRNQMKILYAHLNSLLPNQNSKEPQSLPEQIDEAINYIKSLEAKVQKSKQKRDSLNFDRKRSYEYCSSSSSFETARSAPGAKSPQIQIHESGSTLEVVLSTGLHNQFIFYDIIRILDQEQADVVHASFSASGDTMLHLVRAETWKF</sequence>
<dbReference type="PANTHER" id="PTHR13935:SF63">
    <property type="entry name" value="BHLH DOMAIN-CONTAINING PROTEIN"/>
    <property type="match status" value="1"/>
</dbReference>
<dbReference type="Pfam" id="PF00010">
    <property type="entry name" value="HLH"/>
    <property type="match status" value="1"/>
</dbReference>
<keyword evidence="5" id="KW-0175">Coiled coil</keyword>
<dbReference type="PROSITE" id="PS50888">
    <property type="entry name" value="BHLH"/>
    <property type="match status" value="1"/>
</dbReference>
<dbReference type="Proteomes" id="UP001457282">
    <property type="component" value="Unassembled WGS sequence"/>
</dbReference>
<keyword evidence="3" id="KW-0804">Transcription</keyword>
<dbReference type="SUPFAM" id="SSF47459">
    <property type="entry name" value="HLH, helix-loop-helix DNA-binding domain"/>
    <property type="match status" value="1"/>
</dbReference>
<reference evidence="7 8" key="1">
    <citation type="journal article" date="2023" name="G3 (Bethesda)">
        <title>A chromosome-length genome assembly and annotation of blackberry (Rubus argutus, cv. 'Hillquist').</title>
        <authorList>
            <person name="Bruna T."/>
            <person name="Aryal R."/>
            <person name="Dudchenko O."/>
            <person name="Sargent D.J."/>
            <person name="Mead D."/>
            <person name="Buti M."/>
            <person name="Cavallini A."/>
            <person name="Hytonen T."/>
            <person name="Andres J."/>
            <person name="Pham M."/>
            <person name="Weisz D."/>
            <person name="Mascagni F."/>
            <person name="Usai G."/>
            <person name="Natali L."/>
            <person name="Bassil N."/>
            <person name="Fernandez G.E."/>
            <person name="Lomsadze A."/>
            <person name="Armour M."/>
            <person name="Olukolu B."/>
            <person name="Poorten T."/>
            <person name="Britton C."/>
            <person name="Davik J."/>
            <person name="Ashrafi H."/>
            <person name="Aiden E.L."/>
            <person name="Borodovsky M."/>
            <person name="Worthington M."/>
        </authorList>
    </citation>
    <scope>NUCLEOTIDE SEQUENCE [LARGE SCALE GENOMIC DNA]</scope>
    <source>
        <strain evidence="7">PI 553951</strain>
    </source>
</reference>
<keyword evidence="4" id="KW-0539">Nucleus</keyword>
<proteinExistence type="predicted"/>
<keyword evidence="8" id="KW-1185">Reference proteome</keyword>
<dbReference type="GO" id="GO:0000977">
    <property type="term" value="F:RNA polymerase II transcription regulatory region sequence-specific DNA binding"/>
    <property type="evidence" value="ECO:0007669"/>
    <property type="project" value="TreeGrafter"/>
</dbReference>
<evidence type="ECO:0000256" key="2">
    <source>
        <dbReference type="ARBA" id="ARBA00023015"/>
    </source>
</evidence>
<dbReference type="InterPro" id="IPR011598">
    <property type="entry name" value="bHLH_dom"/>
</dbReference>
<gene>
    <name evidence="7" type="ORF">M0R45_030972</name>
</gene>
<evidence type="ECO:0000259" key="6">
    <source>
        <dbReference type="PROSITE" id="PS50888"/>
    </source>
</evidence>
<protein>
    <recommendedName>
        <fullName evidence="6">BHLH domain-containing protein</fullName>
    </recommendedName>
</protein>
<dbReference type="InterPro" id="IPR015660">
    <property type="entry name" value="MASH1/Ascl1a-like"/>
</dbReference>
<evidence type="ECO:0000256" key="1">
    <source>
        <dbReference type="ARBA" id="ARBA00004123"/>
    </source>
</evidence>